<feature type="transmembrane region" description="Helical" evidence="7">
    <location>
        <begin position="495"/>
        <end position="518"/>
    </location>
</feature>
<comment type="caution">
    <text evidence="9">The sequence shown here is derived from an EMBL/GenBank/DDBJ whole genome shotgun (WGS) entry which is preliminary data.</text>
</comment>
<feature type="domain" description="NADH:quinone oxidoreductase/Mrp antiporter transmembrane" evidence="8">
    <location>
        <begin position="168"/>
        <end position="461"/>
    </location>
</feature>
<dbReference type="GO" id="GO:0048039">
    <property type="term" value="F:ubiquinone binding"/>
    <property type="evidence" value="ECO:0007669"/>
    <property type="project" value="TreeGrafter"/>
</dbReference>
<dbReference type="GO" id="GO:0003954">
    <property type="term" value="F:NADH dehydrogenase activity"/>
    <property type="evidence" value="ECO:0007669"/>
    <property type="project" value="TreeGrafter"/>
</dbReference>
<sequence length="529" mass="57696">MRSLAQENANGPSAKLCYRLFCRCGSDHLLPHGTGDFMSLGAYLIPLLTLLPLSGAVLVLLLPAQWTKLIRALACTITWITLMISAVICLHYDTATPGFQLITKIVWLPSLGIAYQTGVDGISCVLILLHAICSLTAVLVSGSVENRVKEYYVLLLFLIASIFGVFTALDLFFLYVFYEMAVVPLYPMIIVWGSKNKEYGAMKLTLYVTLGAVLALVGLLSIYHATGLKTFDLIEIQSFLAAHPLDQTFQTWAALLLTVGFGVVASLWPLHSWSPIGYAAAPTAVSMLHAGVLKKIGIYAIIRLVLGLLPFGASVWMPYVAILAVINVLYGAWAAMAQNDLKFVIGFASVSHMGYALLGISAMTPLAVSGVVFFMFAHGVMAALSFALIGFIYHQTHTRDISDLGGLMKPLPFVGACFVMAALASSGLPGFANFVSEIIIFFGSWQVRPWPTLFAIFGIVVTATYMLRLVKNVFFGPVNRKWNNLKDAASFLERLPYGLLVLILLIFGCWPAWLLNLIRPSVALLPLLR</sequence>
<keyword evidence="3 6" id="KW-0812">Transmembrane</keyword>
<feature type="transmembrane region" description="Helical" evidence="7">
    <location>
        <begin position="413"/>
        <end position="432"/>
    </location>
</feature>
<feature type="transmembrane region" description="Helical" evidence="7">
    <location>
        <begin position="370"/>
        <end position="393"/>
    </location>
</feature>
<feature type="transmembrane region" description="Helical" evidence="7">
    <location>
        <begin position="249"/>
        <end position="268"/>
    </location>
</feature>
<gene>
    <name evidence="9" type="ORF">COV74_08515</name>
</gene>
<evidence type="ECO:0000256" key="6">
    <source>
        <dbReference type="RuleBase" id="RU000320"/>
    </source>
</evidence>
<dbReference type="PANTHER" id="PTHR43507">
    <property type="entry name" value="NADH-UBIQUINONE OXIDOREDUCTASE CHAIN 4"/>
    <property type="match status" value="1"/>
</dbReference>
<feature type="transmembrane region" description="Helical" evidence="7">
    <location>
        <begin position="204"/>
        <end position="223"/>
    </location>
</feature>
<feature type="transmembrane region" description="Helical" evidence="7">
    <location>
        <begin position="175"/>
        <end position="192"/>
    </location>
</feature>
<feature type="transmembrane region" description="Helical" evidence="7">
    <location>
        <begin position="151"/>
        <end position="169"/>
    </location>
</feature>
<proteinExistence type="inferred from homology"/>
<dbReference type="GO" id="GO:0016020">
    <property type="term" value="C:membrane"/>
    <property type="evidence" value="ECO:0007669"/>
    <property type="project" value="UniProtKB-SubCell"/>
</dbReference>
<dbReference type="GO" id="GO:0008137">
    <property type="term" value="F:NADH dehydrogenase (ubiquinone) activity"/>
    <property type="evidence" value="ECO:0007669"/>
    <property type="project" value="InterPro"/>
</dbReference>
<dbReference type="Pfam" id="PF00361">
    <property type="entry name" value="Proton_antipo_M"/>
    <property type="match status" value="1"/>
</dbReference>
<evidence type="ECO:0000256" key="4">
    <source>
        <dbReference type="ARBA" id="ARBA00022989"/>
    </source>
</evidence>
<keyword evidence="4 7" id="KW-1133">Transmembrane helix</keyword>
<dbReference type="EMBL" id="PCVY01000065">
    <property type="protein sequence ID" value="PIQ85579.1"/>
    <property type="molecule type" value="Genomic_DNA"/>
</dbReference>
<evidence type="ECO:0000256" key="3">
    <source>
        <dbReference type="ARBA" id="ARBA00022692"/>
    </source>
</evidence>
<feature type="transmembrane region" description="Helical" evidence="7">
    <location>
        <begin position="319"/>
        <end position="336"/>
    </location>
</feature>
<dbReference type="InterPro" id="IPR010227">
    <property type="entry name" value="NADH_Q_OxRdtase_chainM/4"/>
</dbReference>
<feature type="transmembrane region" description="Helical" evidence="7">
    <location>
        <begin position="69"/>
        <end position="93"/>
    </location>
</feature>
<dbReference type="InterPro" id="IPR003918">
    <property type="entry name" value="NADH_UbQ_OxRdtase"/>
</dbReference>
<reference evidence="9 10" key="1">
    <citation type="submission" date="2017-09" db="EMBL/GenBank/DDBJ databases">
        <title>Depth-based differentiation of microbial function through sediment-hosted aquifers and enrichment of novel symbionts in the deep terrestrial subsurface.</title>
        <authorList>
            <person name="Probst A.J."/>
            <person name="Ladd B."/>
            <person name="Jarett J.K."/>
            <person name="Geller-Mcgrath D.E."/>
            <person name="Sieber C.M."/>
            <person name="Emerson J.B."/>
            <person name="Anantharaman K."/>
            <person name="Thomas B.C."/>
            <person name="Malmstrom R."/>
            <person name="Stieglmeier M."/>
            <person name="Klingl A."/>
            <person name="Woyke T."/>
            <person name="Ryan C.M."/>
            <person name="Banfield J.F."/>
        </authorList>
    </citation>
    <scope>NUCLEOTIDE SEQUENCE [LARGE SCALE GENOMIC DNA]</scope>
    <source>
        <strain evidence="9">CG11_big_fil_rev_8_21_14_0_20_45_26</strain>
    </source>
</reference>
<name>A0A2H0LME2_9BACT</name>
<dbReference type="NCBIfam" id="TIGR01972">
    <property type="entry name" value="NDH_I_M"/>
    <property type="match status" value="1"/>
</dbReference>
<keyword evidence="5 7" id="KW-0472">Membrane</keyword>
<dbReference type="Proteomes" id="UP000230859">
    <property type="component" value="Unassembled WGS sequence"/>
</dbReference>
<evidence type="ECO:0000256" key="5">
    <source>
        <dbReference type="ARBA" id="ARBA00023136"/>
    </source>
</evidence>
<feature type="transmembrane region" description="Helical" evidence="7">
    <location>
        <begin position="40"/>
        <end position="62"/>
    </location>
</feature>
<evidence type="ECO:0000313" key="9">
    <source>
        <dbReference type="EMBL" id="PIQ85579.1"/>
    </source>
</evidence>
<evidence type="ECO:0000256" key="2">
    <source>
        <dbReference type="ARBA" id="ARBA00009025"/>
    </source>
</evidence>
<dbReference type="PRINTS" id="PR01437">
    <property type="entry name" value="NUOXDRDTASE4"/>
</dbReference>
<dbReference type="PANTHER" id="PTHR43507:SF4">
    <property type="entry name" value="PROTON-TRANSLOCATING NADH-QUINONE OXIDOREDUCTASE, CHAIN M"/>
    <property type="match status" value="1"/>
</dbReference>
<accession>A0A2H0LME2</accession>
<evidence type="ECO:0000256" key="7">
    <source>
        <dbReference type="SAM" id="Phobius"/>
    </source>
</evidence>
<dbReference type="InterPro" id="IPR001750">
    <property type="entry name" value="ND/Mrp_TM"/>
</dbReference>
<evidence type="ECO:0000256" key="1">
    <source>
        <dbReference type="ARBA" id="ARBA00004127"/>
    </source>
</evidence>
<organism evidence="9 10">
    <name type="scientific">Candidatus Abzuiibacterium crystallinum</name>
    <dbReference type="NCBI Taxonomy" id="1974748"/>
    <lineage>
        <taxon>Bacteria</taxon>
        <taxon>Pseudomonadati</taxon>
        <taxon>Candidatus Omnitrophota</taxon>
        <taxon>Candidatus Abzuiibacterium</taxon>
    </lineage>
</organism>
<comment type="subcellular location">
    <subcellularLocation>
        <location evidence="1">Endomembrane system</location>
        <topology evidence="1">Multi-pass membrane protein</topology>
    </subcellularLocation>
    <subcellularLocation>
        <location evidence="6">Membrane</location>
        <topology evidence="6">Multi-pass membrane protein</topology>
    </subcellularLocation>
</comment>
<dbReference type="GO" id="GO:0042773">
    <property type="term" value="P:ATP synthesis coupled electron transport"/>
    <property type="evidence" value="ECO:0007669"/>
    <property type="project" value="InterPro"/>
</dbReference>
<dbReference type="GO" id="GO:0015990">
    <property type="term" value="P:electron transport coupled proton transport"/>
    <property type="evidence" value="ECO:0007669"/>
    <property type="project" value="TreeGrafter"/>
</dbReference>
<evidence type="ECO:0000259" key="8">
    <source>
        <dbReference type="Pfam" id="PF00361"/>
    </source>
</evidence>
<feature type="transmembrane region" description="Helical" evidence="7">
    <location>
        <begin position="343"/>
        <end position="364"/>
    </location>
</feature>
<dbReference type="AlphaFoldDB" id="A0A2H0LME2"/>
<feature type="transmembrane region" description="Helical" evidence="7">
    <location>
        <begin position="113"/>
        <end position="139"/>
    </location>
</feature>
<evidence type="ECO:0000313" key="10">
    <source>
        <dbReference type="Proteomes" id="UP000230859"/>
    </source>
</evidence>
<comment type="similarity">
    <text evidence="2">Belongs to the complex I subunit 4 family.</text>
</comment>
<feature type="transmembrane region" description="Helical" evidence="7">
    <location>
        <begin position="452"/>
        <end position="474"/>
    </location>
</feature>
<protein>
    <submittedName>
        <fullName evidence="9">NADH-quinone oxidoreductase subunit M</fullName>
    </submittedName>
</protein>
<dbReference type="GO" id="GO:0012505">
    <property type="term" value="C:endomembrane system"/>
    <property type="evidence" value="ECO:0007669"/>
    <property type="project" value="UniProtKB-SubCell"/>
</dbReference>